<dbReference type="SMART" id="SM00343">
    <property type="entry name" value="ZnF_C2HC"/>
    <property type="match status" value="1"/>
</dbReference>
<dbReference type="InterPro" id="IPR041677">
    <property type="entry name" value="DNA2/NAM7_AAA_11"/>
</dbReference>
<dbReference type="InterPro" id="IPR036875">
    <property type="entry name" value="Znf_CCHC_sf"/>
</dbReference>
<keyword evidence="2" id="KW-0963">Cytoplasm</keyword>
<dbReference type="Pfam" id="PF00098">
    <property type="entry name" value="zf-CCHC"/>
    <property type="match status" value="1"/>
</dbReference>
<sequence length="2008" mass="230736">MSTNSNRDKRRKGNSKDKQTNNRSNECYKCGSPGHFARDCTSGGSRKPQETTHKPRPSPHEIEEDQLKTLSNNFNSAELSYGGSDKIVFTPLGDELKNAWKRFMKKDLTHQHKMRHFITSCLAAMDKQEGDKVEELVTELGQPEGLKRIREIVMFPMSVDAGLSASIASFQRVILPFMALLTRTGITECIVEKYVHAVFYTVYSNLDSFMYEGVIDKLEILVKRNNIVDKKISQSKLIEDDAVAFIPTSMGQFFLVIVRLCNVFMKRIKEASINETMYKIVEKIEQAKNLWQNTLQQDIGNTYNEPLASDVVLRKYFFTILDKEIDTMKKMLNYRQRNLLSQETHTVSSTHYEKLAKKMALMIDYDPPGELSKKGPRHDNDFSEVSKISIIPTKNEILCDREPFLPTTNMDDTLHHLPKGAERLLDSQFRLLREDMMCPIRLGIENFIKFISESAKNHAKIKKLQEHGGRHKYEDKKGMEGGDLNVYANVHFSAVKINKRRGFSCQMGFTQPPMRRNSGSRLQYWNKSGKLMNGSLVCLLWPSGNNSPNSSLQFSLFFGTVSLRDEKLLSRNQHIALIDISFIDSQIYQIALEEVKKKNFSEQTAGCFMVESTGVYFESYFHILKVLQTTLPSNLPFEKYLAPQITESSSFAVVDPPTYTRAPGFVFDLSVLLKDKNKRLLLNVADTSSHETVIRNLQELSSLDNTQAQSLVYSLCREVALIEANKKTTKIGPILTICFTNHALDQFLEAGITKIVRLGSRSKSEIIKNFTIEELCQNRPHSKVQKHMLYEGYEELRRIQEEAEEILDNFSRRWLSWGNIAGYFGSDLDLAEKWAKNFQTREAKNNMKANEASVNLFEVLGHFNNEEEFSTEDIEDSEAERNMEDNESNINTSETLKYLNNEEEFSTEVIEDSETERNMDDNEDNEEEFATKDIDDSENLMLNWLLSWVKPEGNRPLEDLKDDPNVWQMSRVERIKLHDFWKESIQSDYIEQLVNIKKQYEEKKNTIDKIYDEKRRQVLRGCDVIGMTTNGAAKFQTLIRSIGPRIIICEEAGEVLEAHILSSLTPATQHMILIVGSNYALDKSLFERLVNGDQAMRLEKSQLCTQRRMRGEISDLIRYTLYKELVDNENTSYPDVRGAQRNVYFMDHRHPEDSGENDFAVNSHSNTYEVKMVIGLVKHFVRNGYNKPGQIAVLTPYLGQLIKIRDMLSKSFVVVIDERDDQLITNMEESIDAENKNTDGGSVSSIENINTVAEKKKLSQQVVLRTVDNFQGEEADIVIISLVRNTRKESDRGNIGFLKSTNRSNVLLSRAKHGMFLLGNADLMERHSDFWKKVLEILRKRGQIGPGFPIVCARHPEYKNNIYEASQFEEISPDGGCFEPCCQQLKCGHTYDPQHIGVSCQKACMRLYPDCQHPCRNKMCWEDCGDCLWPIGSITLPCGHEYKNAKCFQNKNIDKVLCNEKVLKKLPNCEHEHLMKHEGTCNLPCGVPCNRLPCNLRCEKLLDCGHQCFGLCGEKCPPSKYCAECTTDDNVKNQVVDLIMQETFAEVDWTSERMVVLGCGHVYTADSLDHLMEMKECYEMNDKNNKWIRIKTITSQPSDPKSCPQCRAPIKNICRYGRTTKKNVLDVQTKKFLVKYGNQLKNRHADITNATKQLGIKRMKFLKEIQIPLKDKETKIIKRDSVLQKLPEIISTEQYIFLDQYSIPLMHEKRWKQHISVLLVIYRELIQLMLETKSPPHKRAYENAVSLLYDYKTRINICDLGKNFVSLDNSNYDSPVHQHLKLQETLAEVGLSAPKMDVRIYLDAFLEIINIQKVIFHEISLIIPELSKIAVMGNQTTSYEKNWIEFGEDIIVSIKKHLDIIITTAQQNSYLRHAILTSLELAEVECKAERFRLKYPPAGQVTPIIQRSVKNKCSEIERTCEHICNEMLPTMSAEYFEKQCKSRIDKILQEVSDLRDAAMRDRPLTHEEKLEISKAMNSEFRGSGHWYQCPNGHPYTIGECGGAMEASR</sequence>
<evidence type="ECO:0000256" key="7">
    <source>
        <dbReference type="PROSITE-ProRule" id="PRU00047"/>
    </source>
</evidence>
<comment type="subcellular location">
    <subcellularLocation>
        <location evidence="1">Cytoplasm</location>
    </subcellularLocation>
</comment>
<dbReference type="PANTHER" id="PTHR10887:SF341">
    <property type="entry name" value="NFX1-TYPE ZINC FINGER-CONTAINING PROTEIN 1"/>
    <property type="match status" value="1"/>
</dbReference>
<dbReference type="GO" id="GO:0004386">
    <property type="term" value="F:helicase activity"/>
    <property type="evidence" value="ECO:0007669"/>
    <property type="project" value="InterPro"/>
</dbReference>
<dbReference type="Pfam" id="PF13087">
    <property type="entry name" value="AAA_12"/>
    <property type="match status" value="1"/>
</dbReference>
<dbReference type="Proteomes" id="UP000789405">
    <property type="component" value="Unassembled WGS sequence"/>
</dbReference>
<evidence type="ECO:0000256" key="5">
    <source>
        <dbReference type="ARBA" id="ARBA00022833"/>
    </source>
</evidence>
<reference evidence="11" key="1">
    <citation type="submission" date="2021-06" db="EMBL/GenBank/DDBJ databases">
        <authorList>
            <person name="Kallberg Y."/>
            <person name="Tangrot J."/>
            <person name="Rosling A."/>
        </authorList>
    </citation>
    <scope>NUCLEOTIDE SEQUENCE</scope>
    <source>
        <strain evidence="11">MA453B</strain>
    </source>
</reference>
<dbReference type="InterPro" id="IPR046439">
    <property type="entry name" value="ZF_RZ_dom"/>
</dbReference>
<dbReference type="InterPro" id="IPR057373">
    <property type="entry name" value="ZNFX1"/>
</dbReference>
<dbReference type="PROSITE" id="PS50158">
    <property type="entry name" value="ZF_CCHC"/>
    <property type="match status" value="1"/>
</dbReference>
<evidence type="ECO:0000259" key="10">
    <source>
        <dbReference type="PROSITE" id="PS51981"/>
    </source>
</evidence>
<dbReference type="InterPro" id="IPR045055">
    <property type="entry name" value="DNA2/NAM7-like"/>
</dbReference>
<name>A0A9N8W3Q4_9GLOM</name>
<dbReference type="GO" id="GO:0005737">
    <property type="term" value="C:cytoplasm"/>
    <property type="evidence" value="ECO:0007669"/>
    <property type="project" value="UniProtKB-SubCell"/>
</dbReference>
<dbReference type="Gene3D" id="3.40.50.300">
    <property type="entry name" value="P-loop containing nucleotide triphosphate hydrolases"/>
    <property type="match status" value="3"/>
</dbReference>
<evidence type="ECO:0000256" key="2">
    <source>
        <dbReference type="ARBA" id="ARBA00022490"/>
    </source>
</evidence>
<dbReference type="GO" id="GO:0002376">
    <property type="term" value="P:immune system process"/>
    <property type="evidence" value="ECO:0007669"/>
    <property type="project" value="UniProtKB-KW"/>
</dbReference>
<feature type="domain" description="RZ-type" evidence="10">
    <location>
        <begin position="1964"/>
        <end position="2008"/>
    </location>
</feature>
<dbReference type="CDD" id="cd18808">
    <property type="entry name" value="SF1_C_Upf1"/>
    <property type="match status" value="1"/>
</dbReference>
<evidence type="ECO:0000256" key="8">
    <source>
        <dbReference type="SAM" id="MobiDB-lite"/>
    </source>
</evidence>
<keyword evidence="12" id="KW-1185">Reference proteome</keyword>
<evidence type="ECO:0000259" key="9">
    <source>
        <dbReference type="PROSITE" id="PS50158"/>
    </source>
</evidence>
<dbReference type="InterPro" id="IPR041679">
    <property type="entry name" value="DNA2/NAM7-like_C"/>
</dbReference>
<dbReference type="PANTHER" id="PTHR10887">
    <property type="entry name" value="DNA2/NAM7 HELICASE FAMILY"/>
    <property type="match status" value="1"/>
</dbReference>
<dbReference type="GO" id="GO:0008270">
    <property type="term" value="F:zinc ion binding"/>
    <property type="evidence" value="ECO:0007669"/>
    <property type="project" value="UniProtKB-KW"/>
</dbReference>
<dbReference type="Pfam" id="PF13086">
    <property type="entry name" value="AAA_11"/>
    <property type="match status" value="1"/>
</dbReference>
<dbReference type="GO" id="GO:0031380">
    <property type="term" value="C:nuclear RNA-directed RNA polymerase complex"/>
    <property type="evidence" value="ECO:0007669"/>
    <property type="project" value="TreeGrafter"/>
</dbReference>
<dbReference type="Pfam" id="PF25396">
    <property type="entry name" value="ZNFX1"/>
    <property type="match status" value="1"/>
</dbReference>
<dbReference type="Gene3D" id="4.10.60.10">
    <property type="entry name" value="Zinc finger, CCHC-type"/>
    <property type="match status" value="1"/>
</dbReference>
<evidence type="ECO:0000313" key="12">
    <source>
        <dbReference type="Proteomes" id="UP000789405"/>
    </source>
</evidence>
<evidence type="ECO:0000256" key="3">
    <source>
        <dbReference type="ARBA" id="ARBA00022723"/>
    </source>
</evidence>
<dbReference type="PROSITE" id="PS51981">
    <property type="entry name" value="ZF_RZ"/>
    <property type="match status" value="1"/>
</dbReference>
<organism evidence="11 12">
    <name type="scientific">Dentiscutata erythropus</name>
    <dbReference type="NCBI Taxonomy" id="1348616"/>
    <lineage>
        <taxon>Eukaryota</taxon>
        <taxon>Fungi</taxon>
        <taxon>Fungi incertae sedis</taxon>
        <taxon>Mucoromycota</taxon>
        <taxon>Glomeromycotina</taxon>
        <taxon>Glomeromycetes</taxon>
        <taxon>Diversisporales</taxon>
        <taxon>Gigasporaceae</taxon>
        <taxon>Dentiscutata</taxon>
    </lineage>
</organism>
<dbReference type="InterPro" id="IPR001878">
    <property type="entry name" value="Znf_CCHC"/>
</dbReference>
<dbReference type="GO" id="GO:0031048">
    <property type="term" value="P:regulatory ncRNA-mediated heterochromatin formation"/>
    <property type="evidence" value="ECO:0007669"/>
    <property type="project" value="TreeGrafter"/>
</dbReference>
<dbReference type="OrthoDB" id="2423195at2759"/>
<evidence type="ECO:0000313" key="11">
    <source>
        <dbReference type="EMBL" id="CAG8471028.1"/>
    </source>
</evidence>
<dbReference type="GO" id="GO:0003676">
    <property type="term" value="F:nucleic acid binding"/>
    <property type="evidence" value="ECO:0007669"/>
    <property type="project" value="InterPro"/>
</dbReference>
<feature type="region of interest" description="Disordered" evidence="8">
    <location>
        <begin position="1"/>
        <end position="62"/>
    </location>
</feature>
<keyword evidence="6" id="KW-0391">Immunity</keyword>
<keyword evidence="3" id="KW-0479">Metal-binding</keyword>
<protein>
    <submittedName>
        <fullName evidence="11">5060_t:CDS:1</fullName>
    </submittedName>
</protein>
<dbReference type="EMBL" id="CAJVPY010000407">
    <property type="protein sequence ID" value="CAG8471028.1"/>
    <property type="molecule type" value="Genomic_DNA"/>
</dbReference>
<dbReference type="FunFam" id="3.40.50.300:FF:001660">
    <property type="entry name" value="NF-X1 finger and helicase protein, putative"/>
    <property type="match status" value="1"/>
</dbReference>
<evidence type="ECO:0000256" key="1">
    <source>
        <dbReference type="ARBA" id="ARBA00004496"/>
    </source>
</evidence>
<dbReference type="Pfam" id="PF20173">
    <property type="entry name" value="ZnF_RZ-type"/>
    <property type="match status" value="1"/>
</dbReference>
<dbReference type="InterPro" id="IPR027417">
    <property type="entry name" value="P-loop_NTPase"/>
</dbReference>
<comment type="caution">
    <text evidence="11">The sequence shown here is derived from an EMBL/GenBank/DDBJ whole genome shotgun (WGS) entry which is preliminary data.</text>
</comment>
<evidence type="ECO:0000256" key="4">
    <source>
        <dbReference type="ARBA" id="ARBA00022771"/>
    </source>
</evidence>
<feature type="compositionally biased region" description="Basic and acidic residues" evidence="8">
    <location>
        <begin position="47"/>
        <end position="62"/>
    </location>
</feature>
<accession>A0A9N8W3Q4</accession>
<evidence type="ECO:0000256" key="6">
    <source>
        <dbReference type="ARBA" id="ARBA00022859"/>
    </source>
</evidence>
<dbReference type="SUPFAM" id="SSF57756">
    <property type="entry name" value="Retrovirus zinc finger-like domains"/>
    <property type="match status" value="1"/>
</dbReference>
<dbReference type="InterPro" id="IPR047187">
    <property type="entry name" value="SF1_C_Upf1"/>
</dbReference>
<gene>
    <name evidence="11" type="ORF">DERYTH_LOCUS1458</name>
</gene>
<keyword evidence="5" id="KW-0862">Zinc</keyword>
<dbReference type="SUPFAM" id="SSF52540">
    <property type="entry name" value="P-loop containing nucleoside triphosphate hydrolases"/>
    <property type="match status" value="1"/>
</dbReference>
<proteinExistence type="predicted"/>
<feature type="domain" description="CCHC-type" evidence="9">
    <location>
        <begin position="27"/>
        <end position="42"/>
    </location>
</feature>
<keyword evidence="4 7" id="KW-0863">Zinc-finger</keyword>